<comment type="caution">
    <text evidence="1">The sequence shown here is derived from an EMBL/GenBank/DDBJ whole genome shotgun (WGS) entry which is preliminary data.</text>
</comment>
<proteinExistence type="predicted"/>
<organism evidence="1 2">
    <name type="scientific">Heliomicrobium gestii</name>
    <name type="common">Heliobacterium gestii</name>
    <dbReference type="NCBI Taxonomy" id="2699"/>
    <lineage>
        <taxon>Bacteria</taxon>
        <taxon>Bacillati</taxon>
        <taxon>Bacillota</taxon>
        <taxon>Clostridia</taxon>
        <taxon>Eubacteriales</taxon>
        <taxon>Heliobacteriaceae</taxon>
        <taxon>Heliomicrobium</taxon>
    </lineage>
</organism>
<evidence type="ECO:0000313" key="1">
    <source>
        <dbReference type="EMBL" id="MZP43592.1"/>
    </source>
</evidence>
<accession>A0A845LAB7</accession>
<dbReference type="AlphaFoldDB" id="A0A845LAB7"/>
<dbReference type="EMBL" id="WXEX01000009">
    <property type="protein sequence ID" value="MZP43592.1"/>
    <property type="molecule type" value="Genomic_DNA"/>
</dbReference>
<dbReference type="Proteomes" id="UP000471031">
    <property type="component" value="Unassembled WGS sequence"/>
</dbReference>
<protein>
    <submittedName>
        <fullName evidence="1">Uncharacterized protein</fullName>
    </submittedName>
</protein>
<evidence type="ECO:0000313" key="2">
    <source>
        <dbReference type="Proteomes" id="UP000471031"/>
    </source>
</evidence>
<gene>
    <name evidence="1" type="ORF">GTO89_11120</name>
</gene>
<dbReference type="RefSeq" id="WP_161262168.1">
    <property type="nucleotide sequence ID" value="NZ_WXEX01000009.1"/>
</dbReference>
<sequence length="200" mass="22411">AVTLVPSEEPLSLIDEPLCLENSVDDEYDNTVTPVNESVETTEDSAEPEPKVVTALKVIDDREESGMGMIVAINTVNNPDLTNSAPPEPSVPSKLDFGQLMEEAFRRKTHGDLQGTLEIFQQITCSGISMEDEIFIILEMCAIYELMERPDEAYHQITTYWGKYQGNLPAPILAEIENYLKTYRAPRMADERNGIRRTAV</sequence>
<keyword evidence="2" id="KW-1185">Reference proteome</keyword>
<feature type="non-terminal residue" evidence="1">
    <location>
        <position position="1"/>
    </location>
</feature>
<reference evidence="1 2" key="1">
    <citation type="submission" date="2020-01" db="EMBL/GenBank/DDBJ databases">
        <title>Whole genome sequence of Heliobacterium gestii DSM 11169.</title>
        <authorList>
            <person name="Kyndt J.A."/>
            <person name="Meyer T.E."/>
        </authorList>
    </citation>
    <scope>NUCLEOTIDE SEQUENCE [LARGE SCALE GENOMIC DNA]</scope>
    <source>
        <strain evidence="1 2">DSM 11169</strain>
    </source>
</reference>
<name>A0A845LAB7_HELGE</name>